<proteinExistence type="predicted"/>
<reference evidence="2" key="1">
    <citation type="submission" date="2016-02" db="EMBL/GenBank/DDBJ databases">
        <title>WGS assembly of Manihot esculenta.</title>
        <authorList>
            <person name="Bredeson J.V."/>
            <person name="Prochnik S.E."/>
            <person name="Lyons J.B."/>
            <person name="Schmutz J."/>
            <person name="Grimwood J."/>
            <person name="Vrebalov J."/>
            <person name="Bart R.S."/>
            <person name="Amuge T."/>
            <person name="Ferguson M.E."/>
            <person name="Green R."/>
            <person name="Putnam N."/>
            <person name="Stites J."/>
            <person name="Rounsley S."/>
            <person name="Rokhsar D.S."/>
        </authorList>
    </citation>
    <scope>NUCLEOTIDE SEQUENCE [LARGE SCALE GENOMIC DNA]</scope>
    <source>
        <tissue evidence="2">Leaf</tissue>
    </source>
</reference>
<keyword evidence="1" id="KW-0472">Membrane</keyword>
<dbReference type="AlphaFoldDB" id="A0A2C9VUU6"/>
<organism evidence="2">
    <name type="scientific">Manihot esculenta</name>
    <name type="common">Cassava</name>
    <name type="synonym">Jatropha manihot</name>
    <dbReference type="NCBI Taxonomy" id="3983"/>
    <lineage>
        <taxon>Eukaryota</taxon>
        <taxon>Viridiplantae</taxon>
        <taxon>Streptophyta</taxon>
        <taxon>Embryophyta</taxon>
        <taxon>Tracheophyta</taxon>
        <taxon>Spermatophyta</taxon>
        <taxon>Magnoliopsida</taxon>
        <taxon>eudicotyledons</taxon>
        <taxon>Gunneridae</taxon>
        <taxon>Pentapetalae</taxon>
        <taxon>rosids</taxon>
        <taxon>fabids</taxon>
        <taxon>Malpighiales</taxon>
        <taxon>Euphorbiaceae</taxon>
        <taxon>Crotonoideae</taxon>
        <taxon>Manihoteae</taxon>
        <taxon>Manihot</taxon>
    </lineage>
</organism>
<keyword evidence="1" id="KW-1133">Transmembrane helix</keyword>
<evidence type="ECO:0000256" key="1">
    <source>
        <dbReference type="SAM" id="Phobius"/>
    </source>
</evidence>
<feature type="transmembrane region" description="Helical" evidence="1">
    <location>
        <begin position="20"/>
        <end position="42"/>
    </location>
</feature>
<sequence length="59" mass="6746">MQIKEILGKISFLLLPMSVVWLRTSFALSFTLISSPTIPLLLPMPYSQKKKIGNHQYII</sequence>
<protein>
    <submittedName>
        <fullName evidence="2">Uncharacterized protein</fullName>
    </submittedName>
</protein>
<accession>A0A2C9VUU6</accession>
<dbReference type="EMBL" id="CM004391">
    <property type="protein sequence ID" value="OAY49026.1"/>
    <property type="molecule type" value="Genomic_DNA"/>
</dbReference>
<name>A0A2C9VUU6_MANES</name>
<keyword evidence="1" id="KW-0812">Transmembrane</keyword>
<evidence type="ECO:0000313" key="2">
    <source>
        <dbReference type="EMBL" id="OAY49026.1"/>
    </source>
</evidence>
<gene>
    <name evidence="2" type="ORF">MANES_05G023800</name>
</gene>